<dbReference type="SUPFAM" id="SSF51430">
    <property type="entry name" value="NAD(P)-linked oxidoreductase"/>
    <property type="match status" value="1"/>
</dbReference>
<dbReference type="Proteomes" id="UP001220022">
    <property type="component" value="Unassembled WGS sequence"/>
</dbReference>
<dbReference type="InterPro" id="IPR023210">
    <property type="entry name" value="NADP_OxRdtase_dom"/>
</dbReference>
<reference evidence="2 3" key="1">
    <citation type="submission" date="2023-03" db="EMBL/GenBank/DDBJ databases">
        <title>Draft genome sequence of type strain Streptomyces ferralitis JCM 14344.</title>
        <authorList>
            <person name="Klaysubun C."/>
            <person name="Duangmal K."/>
        </authorList>
    </citation>
    <scope>NUCLEOTIDE SEQUENCE [LARGE SCALE GENOMIC DNA]</scope>
    <source>
        <strain evidence="2 3">JCM 14344</strain>
    </source>
</reference>
<accession>A0ABT5YSS7</accession>
<keyword evidence="3" id="KW-1185">Reference proteome</keyword>
<evidence type="ECO:0000313" key="2">
    <source>
        <dbReference type="EMBL" id="MDF2254386.1"/>
    </source>
</evidence>
<comment type="caution">
    <text evidence="2">The sequence shown here is derived from an EMBL/GenBank/DDBJ whole genome shotgun (WGS) entry which is preliminary data.</text>
</comment>
<dbReference type="Gene3D" id="3.20.20.100">
    <property type="entry name" value="NADP-dependent oxidoreductase domain"/>
    <property type="match status" value="1"/>
</dbReference>
<name>A0ABT5YSS7_9ACTN</name>
<dbReference type="Pfam" id="PF00248">
    <property type="entry name" value="Aldo_ket_red"/>
    <property type="match status" value="1"/>
</dbReference>
<organism evidence="2 3">
    <name type="scientific">Streptantibioticus ferralitis</name>
    <dbReference type="NCBI Taxonomy" id="236510"/>
    <lineage>
        <taxon>Bacteria</taxon>
        <taxon>Bacillati</taxon>
        <taxon>Actinomycetota</taxon>
        <taxon>Actinomycetes</taxon>
        <taxon>Kitasatosporales</taxon>
        <taxon>Streptomycetaceae</taxon>
        <taxon>Streptantibioticus</taxon>
    </lineage>
</organism>
<proteinExistence type="predicted"/>
<protein>
    <submittedName>
        <fullName evidence="2">Aldo/keto reductase</fullName>
    </submittedName>
</protein>
<sequence length="276" mass="30528">MRPAHPRIVLGLHRSRHGRRLLTRALELGVQAIDTGSNYLDFQSHRTLANVASDLLPRLTVSTKVGYFPGAQHSLAPDRLRRATERAASDLGREPDVVFLHNPEHSLTEATRDDLLEAACSTLADACAQGLCDRWGISSWDPRLLVIPAEGELPRPDVLMTRAGLLVSADILDAAERLAERLRPREAWGMSPFGGSTADAVWDRFDPRIFLREPRTSTPIQAAFRAAYRLPSVSAVAVGTDNPGHLGELTDALDLELDDHMIQQYRELLRARSQPV</sequence>
<evidence type="ECO:0000313" key="3">
    <source>
        <dbReference type="Proteomes" id="UP001220022"/>
    </source>
</evidence>
<gene>
    <name evidence="2" type="ORF">P2L57_01185</name>
</gene>
<feature type="domain" description="NADP-dependent oxidoreductase" evidence="1">
    <location>
        <begin position="20"/>
        <end position="144"/>
    </location>
</feature>
<evidence type="ECO:0000259" key="1">
    <source>
        <dbReference type="Pfam" id="PF00248"/>
    </source>
</evidence>
<dbReference type="InterPro" id="IPR036812">
    <property type="entry name" value="NAD(P)_OxRdtase_dom_sf"/>
</dbReference>
<dbReference type="EMBL" id="JARHTQ010000001">
    <property type="protein sequence ID" value="MDF2254386.1"/>
    <property type="molecule type" value="Genomic_DNA"/>
</dbReference>
<dbReference type="RefSeq" id="WP_275806693.1">
    <property type="nucleotide sequence ID" value="NZ_BAAANM010000005.1"/>
</dbReference>